<feature type="transmembrane region" description="Helical" evidence="10">
    <location>
        <begin position="207"/>
        <end position="225"/>
    </location>
</feature>
<keyword evidence="1 10" id="KW-0813">Transport</keyword>
<sequence length="352" mass="37533">MSLMRATSPHARAGDSTAKVMLQVAAATLPGVLALVIYFGIGVLINIALCSITALACEAAIVKLRQRPVSFYLKDCSAFVTALLLGIALPPYCPWWLPVIGASTAIVLAKHLYGGMGYNPFNPAMVGYVVLLISFPVDMTRWVGPAEIINGAPGIDEALSLVFGFGGYNVDGFTRATPLDIVRLNESVLLSQLYATEPVLDQGTVAGLGWEAANFGFLIGGLFLLFRRVITWHAPVAMLGTLALMSLLFYDSGSSLSEGSPMLHLFSGATMLGAFFIITDPVSGATSNKGRLIFGAGVGLLVYIIRAWGSYPDAVAFAVLLMNFAAPTIDNYTLPRTYGHKSARRATDLEER</sequence>
<dbReference type="AlphaFoldDB" id="A0A143HJ06"/>
<keyword evidence="10" id="KW-0997">Cell inner membrane</keyword>
<gene>
    <name evidence="10" type="primary">rnfD</name>
    <name evidence="11" type="ORF">A3224_03115</name>
</gene>
<dbReference type="STRING" id="252514.A3224_03115"/>
<organism evidence="11 12">
    <name type="scientific">Microbulbifer thermotolerans</name>
    <dbReference type="NCBI Taxonomy" id="252514"/>
    <lineage>
        <taxon>Bacteria</taxon>
        <taxon>Pseudomonadati</taxon>
        <taxon>Pseudomonadota</taxon>
        <taxon>Gammaproteobacteria</taxon>
        <taxon>Cellvibrionales</taxon>
        <taxon>Microbulbiferaceae</taxon>
        <taxon>Microbulbifer</taxon>
    </lineage>
</organism>
<feature type="transmembrane region" description="Helical" evidence="10">
    <location>
        <begin position="314"/>
        <end position="334"/>
    </location>
</feature>
<comment type="subcellular location">
    <subcellularLocation>
        <location evidence="10">Cell inner membrane</location>
        <topology evidence="10">Multi-pass membrane protein</topology>
    </subcellularLocation>
</comment>
<reference evidence="12" key="1">
    <citation type="submission" date="2016-03" db="EMBL/GenBank/DDBJ databases">
        <authorList>
            <person name="Lee Y.-S."/>
            <person name="Choi Y.-L."/>
        </authorList>
    </citation>
    <scope>NUCLEOTIDE SEQUENCE [LARGE SCALE GENOMIC DNA]</scope>
    <source>
        <strain evidence="12">DAU221</strain>
    </source>
</reference>
<name>A0A143HJ06_MICTH</name>
<keyword evidence="5 10" id="KW-0812">Transmembrane</keyword>
<keyword evidence="12" id="KW-1185">Reference proteome</keyword>
<evidence type="ECO:0000256" key="6">
    <source>
        <dbReference type="ARBA" id="ARBA00022967"/>
    </source>
</evidence>
<dbReference type="EMBL" id="CP014864">
    <property type="protein sequence ID" value="AMX01704.1"/>
    <property type="molecule type" value="Genomic_DNA"/>
</dbReference>
<comment type="function">
    <text evidence="10">Part of a membrane-bound complex that couples electron transfer with translocation of ions across the membrane.</text>
</comment>
<dbReference type="GO" id="GO:0022900">
    <property type="term" value="P:electron transport chain"/>
    <property type="evidence" value="ECO:0007669"/>
    <property type="project" value="UniProtKB-UniRule"/>
</dbReference>
<keyword evidence="7 10" id="KW-0249">Electron transport</keyword>
<dbReference type="RefSeq" id="WP_067151352.1">
    <property type="nucleotide sequence ID" value="NZ_CP014864.1"/>
</dbReference>
<keyword evidence="9 10" id="KW-0472">Membrane</keyword>
<evidence type="ECO:0000256" key="7">
    <source>
        <dbReference type="ARBA" id="ARBA00022982"/>
    </source>
</evidence>
<dbReference type="OrthoDB" id="9776359at2"/>
<dbReference type="PANTHER" id="PTHR30578">
    <property type="entry name" value="ELECTRON TRANSPORT COMPLEX PROTEIN RNFD"/>
    <property type="match status" value="1"/>
</dbReference>
<evidence type="ECO:0000313" key="12">
    <source>
        <dbReference type="Proteomes" id="UP000076077"/>
    </source>
</evidence>
<evidence type="ECO:0000256" key="10">
    <source>
        <dbReference type="HAMAP-Rule" id="MF_00462"/>
    </source>
</evidence>
<comment type="similarity">
    <text evidence="10">Belongs to the NqrB/RnfD family.</text>
</comment>
<dbReference type="NCBIfam" id="TIGR01946">
    <property type="entry name" value="rnfD"/>
    <property type="match status" value="1"/>
</dbReference>
<dbReference type="PANTHER" id="PTHR30578:SF0">
    <property type="entry name" value="ION-TRANSLOCATING OXIDOREDUCTASE COMPLEX SUBUNIT D"/>
    <property type="match status" value="1"/>
</dbReference>
<feature type="transmembrane region" description="Helical" evidence="10">
    <location>
        <begin position="232"/>
        <end position="250"/>
    </location>
</feature>
<keyword evidence="3 10" id="KW-0285">Flavoprotein</keyword>
<keyword evidence="10" id="KW-1003">Cell membrane</keyword>
<comment type="subunit">
    <text evidence="10">The complex is composed of six subunits: RnfA, RnfB, RnfC, RnfD, RnfE and RnfG.</text>
</comment>
<protein>
    <recommendedName>
        <fullName evidence="10">Ion-translocating oxidoreductase complex subunit D</fullName>
        <ecNumber evidence="10">7.-.-.-</ecNumber>
    </recommendedName>
    <alternativeName>
        <fullName evidence="10">Rnf electron transport complex subunit D</fullName>
    </alternativeName>
</protein>
<dbReference type="NCBIfam" id="NF002011">
    <property type="entry name" value="PRK00816.1"/>
    <property type="match status" value="1"/>
</dbReference>
<evidence type="ECO:0000256" key="3">
    <source>
        <dbReference type="ARBA" id="ARBA00022630"/>
    </source>
</evidence>
<dbReference type="EC" id="7.-.-.-" evidence="10"/>
<evidence type="ECO:0000256" key="9">
    <source>
        <dbReference type="ARBA" id="ARBA00023136"/>
    </source>
</evidence>
<keyword evidence="8 10" id="KW-1133">Transmembrane helix</keyword>
<keyword evidence="2 10" id="KW-0597">Phosphoprotein</keyword>
<feature type="transmembrane region" description="Helical" evidence="10">
    <location>
        <begin position="262"/>
        <end position="279"/>
    </location>
</feature>
<comment type="cofactor">
    <cofactor evidence="10">
        <name>FMN</name>
        <dbReference type="ChEBI" id="CHEBI:58210"/>
    </cofactor>
</comment>
<keyword evidence="6 10" id="KW-1278">Translocase</keyword>
<dbReference type="GO" id="GO:0005886">
    <property type="term" value="C:plasma membrane"/>
    <property type="evidence" value="ECO:0007669"/>
    <property type="project" value="UniProtKB-SubCell"/>
</dbReference>
<evidence type="ECO:0000256" key="5">
    <source>
        <dbReference type="ARBA" id="ARBA00022692"/>
    </source>
</evidence>
<feature type="modified residue" description="FMN phosphoryl threonine" evidence="10">
    <location>
        <position position="177"/>
    </location>
</feature>
<evidence type="ECO:0000256" key="1">
    <source>
        <dbReference type="ARBA" id="ARBA00022448"/>
    </source>
</evidence>
<feature type="transmembrane region" description="Helical" evidence="10">
    <location>
        <begin position="291"/>
        <end position="308"/>
    </location>
</feature>
<proteinExistence type="inferred from homology"/>
<dbReference type="InterPro" id="IPR011303">
    <property type="entry name" value="RnfD_bac"/>
</dbReference>
<dbReference type="HAMAP" id="MF_00462">
    <property type="entry name" value="RsxD_RnfD"/>
    <property type="match status" value="1"/>
</dbReference>
<dbReference type="GeneID" id="76607040"/>
<comment type="caution">
    <text evidence="10">Lacks conserved residue(s) required for the propagation of feature annotation.</text>
</comment>
<evidence type="ECO:0000256" key="2">
    <source>
        <dbReference type="ARBA" id="ARBA00022553"/>
    </source>
</evidence>
<dbReference type="InterPro" id="IPR004338">
    <property type="entry name" value="NqrB/RnfD"/>
</dbReference>
<dbReference type="KEGG" id="mthd:A3224_03115"/>
<dbReference type="GO" id="GO:0055085">
    <property type="term" value="P:transmembrane transport"/>
    <property type="evidence" value="ECO:0007669"/>
    <property type="project" value="InterPro"/>
</dbReference>
<dbReference type="Proteomes" id="UP000076077">
    <property type="component" value="Chromosome"/>
</dbReference>
<keyword evidence="4 10" id="KW-0288">FMN</keyword>
<dbReference type="Pfam" id="PF03116">
    <property type="entry name" value="NQR2_RnfD_RnfE"/>
    <property type="match status" value="1"/>
</dbReference>
<evidence type="ECO:0000313" key="11">
    <source>
        <dbReference type="EMBL" id="AMX01704.1"/>
    </source>
</evidence>
<feature type="transmembrane region" description="Helical" evidence="10">
    <location>
        <begin position="71"/>
        <end position="89"/>
    </location>
</feature>
<evidence type="ECO:0000256" key="4">
    <source>
        <dbReference type="ARBA" id="ARBA00022643"/>
    </source>
</evidence>
<accession>A0A143HJ06</accession>
<evidence type="ECO:0000256" key="8">
    <source>
        <dbReference type="ARBA" id="ARBA00022989"/>
    </source>
</evidence>